<keyword evidence="4 7" id="KW-0812">Transmembrane</keyword>
<keyword evidence="9" id="KW-1185">Reference proteome</keyword>
<evidence type="ECO:0000256" key="2">
    <source>
        <dbReference type="ARBA" id="ARBA00007430"/>
    </source>
</evidence>
<feature type="transmembrane region" description="Helical" evidence="7">
    <location>
        <begin position="416"/>
        <end position="435"/>
    </location>
</feature>
<dbReference type="Pfam" id="PF13440">
    <property type="entry name" value="Polysacc_synt_3"/>
    <property type="match status" value="1"/>
</dbReference>
<feature type="transmembrane region" description="Helical" evidence="7">
    <location>
        <begin position="319"/>
        <end position="339"/>
    </location>
</feature>
<keyword evidence="6 7" id="KW-0472">Membrane</keyword>
<feature type="transmembrane region" description="Helical" evidence="7">
    <location>
        <begin position="44"/>
        <end position="68"/>
    </location>
</feature>
<organism evidence="8 9">
    <name type="scientific">Butyricimonas hominis</name>
    <dbReference type="NCBI Taxonomy" id="2763032"/>
    <lineage>
        <taxon>Bacteria</taxon>
        <taxon>Pseudomonadati</taxon>
        <taxon>Bacteroidota</taxon>
        <taxon>Bacteroidia</taxon>
        <taxon>Bacteroidales</taxon>
        <taxon>Odoribacteraceae</taxon>
        <taxon>Butyricimonas</taxon>
    </lineage>
</organism>
<comment type="caution">
    <text evidence="8">The sequence shown here is derived from an EMBL/GenBank/DDBJ whole genome shotgun (WGS) entry which is preliminary data.</text>
</comment>
<proteinExistence type="inferred from homology"/>
<sequence>MSSLKQKTIKGTAWSFADNIANQGIMFLVGLVLARLLTPEEYGLIGIITIFIAVFNSIVDSGFSNALIRKNNAKDVDYNTVFFSNLLLSILLFFVLFACSPAISRFFDNSELILLTRVMGIVLIINAFAIIQQTILMKRVDFKMQTKVSLIASISSGIIGISMAFGGMGVWSLVGQQISRQLLNTGFLWLYNKWLPKLQFSWQSFRELFGFGWKLLVSELINTTWKEIFQVVIGKCYSAQMLGQYTRSKQFGAIFSSNLTTIVQRVSYPVLSSIQDDKERLKLAYQRVIKVTMLITFVCMLGLAAIAKPMILVLIGEKWLIAAGLLPIICFNMMLYPLHAINLNMLQVQGRSDLFLKLEILKKIIAVGPILLGIFISIYWMLWGSVITGFVAYYLNAYYSGKFLNYTMKMQIKDIYPSFCIGGVMAVVVYAVSFLPLSPFLLLPLQLFIGAGIALGVCEMTRREEYIEIKTIALSALQKIKNGR</sequence>
<accession>A0ABR7D479</accession>
<feature type="transmembrane region" description="Helical" evidence="7">
    <location>
        <begin position="151"/>
        <end position="174"/>
    </location>
</feature>
<keyword evidence="5 7" id="KW-1133">Transmembrane helix</keyword>
<dbReference type="RefSeq" id="WP_186977565.1">
    <property type="nucleotide sequence ID" value="NZ_JACOOH010000007.1"/>
</dbReference>
<reference evidence="8 9" key="1">
    <citation type="submission" date="2020-08" db="EMBL/GenBank/DDBJ databases">
        <title>Genome public.</title>
        <authorList>
            <person name="Liu C."/>
            <person name="Sun Q."/>
        </authorList>
    </citation>
    <scope>NUCLEOTIDE SEQUENCE [LARGE SCALE GENOMIC DNA]</scope>
    <source>
        <strain evidence="8 9">NSJ-56</strain>
    </source>
</reference>
<evidence type="ECO:0000256" key="3">
    <source>
        <dbReference type="ARBA" id="ARBA00022475"/>
    </source>
</evidence>
<name>A0ABR7D479_9BACT</name>
<evidence type="ECO:0000256" key="1">
    <source>
        <dbReference type="ARBA" id="ARBA00004651"/>
    </source>
</evidence>
<comment type="subcellular location">
    <subcellularLocation>
        <location evidence="1">Cell membrane</location>
        <topology evidence="1">Multi-pass membrane protein</topology>
    </subcellularLocation>
</comment>
<protein>
    <submittedName>
        <fullName evidence="8">Lipopolysaccharide biosynthesis protein</fullName>
    </submittedName>
</protein>
<dbReference type="PANTHER" id="PTHR30250">
    <property type="entry name" value="PST FAMILY PREDICTED COLANIC ACID TRANSPORTER"/>
    <property type="match status" value="1"/>
</dbReference>
<evidence type="ECO:0000313" key="8">
    <source>
        <dbReference type="EMBL" id="MBC5622758.1"/>
    </source>
</evidence>
<evidence type="ECO:0000256" key="6">
    <source>
        <dbReference type="ARBA" id="ARBA00023136"/>
    </source>
</evidence>
<feature type="transmembrane region" description="Helical" evidence="7">
    <location>
        <begin position="20"/>
        <end position="37"/>
    </location>
</feature>
<dbReference type="Proteomes" id="UP000646484">
    <property type="component" value="Unassembled WGS sequence"/>
</dbReference>
<gene>
    <name evidence="8" type="ORF">H8S64_16820</name>
</gene>
<keyword evidence="3" id="KW-1003">Cell membrane</keyword>
<evidence type="ECO:0000313" key="9">
    <source>
        <dbReference type="Proteomes" id="UP000646484"/>
    </source>
</evidence>
<dbReference type="PANTHER" id="PTHR30250:SF10">
    <property type="entry name" value="LIPOPOLYSACCHARIDE BIOSYNTHESIS PROTEIN WZXC"/>
    <property type="match status" value="1"/>
</dbReference>
<feature type="transmembrane region" description="Helical" evidence="7">
    <location>
        <begin position="360"/>
        <end position="380"/>
    </location>
</feature>
<feature type="transmembrane region" description="Helical" evidence="7">
    <location>
        <begin position="80"/>
        <end position="100"/>
    </location>
</feature>
<feature type="transmembrane region" description="Helical" evidence="7">
    <location>
        <begin position="288"/>
        <end position="307"/>
    </location>
</feature>
<dbReference type="InterPro" id="IPR050833">
    <property type="entry name" value="Poly_Biosynth_Transport"/>
</dbReference>
<dbReference type="EMBL" id="JACOOH010000007">
    <property type="protein sequence ID" value="MBC5622758.1"/>
    <property type="molecule type" value="Genomic_DNA"/>
</dbReference>
<evidence type="ECO:0000256" key="5">
    <source>
        <dbReference type="ARBA" id="ARBA00022989"/>
    </source>
</evidence>
<feature type="transmembrane region" description="Helical" evidence="7">
    <location>
        <begin position="112"/>
        <end position="131"/>
    </location>
</feature>
<evidence type="ECO:0000256" key="7">
    <source>
        <dbReference type="SAM" id="Phobius"/>
    </source>
</evidence>
<evidence type="ECO:0000256" key="4">
    <source>
        <dbReference type="ARBA" id="ARBA00022692"/>
    </source>
</evidence>
<feature type="transmembrane region" description="Helical" evidence="7">
    <location>
        <begin position="441"/>
        <end position="458"/>
    </location>
</feature>
<comment type="similarity">
    <text evidence="2">Belongs to the polysaccharide synthase family.</text>
</comment>
<dbReference type="CDD" id="cd13127">
    <property type="entry name" value="MATE_tuaB_like"/>
    <property type="match status" value="1"/>
</dbReference>